<evidence type="ECO:0000313" key="10">
    <source>
        <dbReference type="EMBL" id="SMO43919.1"/>
    </source>
</evidence>
<keyword evidence="3 8" id="KW-0699">rRNA-binding</keyword>
<evidence type="ECO:0000256" key="5">
    <source>
        <dbReference type="ARBA" id="ARBA00022980"/>
    </source>
</evidence>
<comment type="similarity">
    <text evidence="2 8">Belongs to the bacterial ribosomal protein bS20 family.</text>
</comment>
<dbReference type="PANTHER" id="PTHR33398">
    <property type="entry name" value="30S RIBOSOMAL PROTEIN S20"/>
    <property type="match status" value="1"/>
</dbReference>
<dbReference type="FunFam" id="1.20.58.110:FF:000001">
    <property type="entry name" value="30S ribosomal protein S20"/>
    <property type="match status" value="1"/>
</dbReference>
<evidence type="ECO:0000256" key="3">
    <source>
        <dbReference type="ARBA" id="ARBA00022730"/>
    </source>
</evidence>
<dbReference type="HAMAP" id="MF_00500">
    <property type="entry name" value="Ribosomal_bS20"/>
    <property type="match status" value="1"/>
</dbReference>
<keyword evidence="11" id="KW-1185">Reference proteome</keyword>
<evidence type="ECO:0000256" key="8">
    <source>
        <dbReference type="HAMAP-Rule" id="MF_00500"/>
    </source>
</evidence>
<dbReference type="GO" id="GO:0006412">
    <property type="term" value="P:translation"/>
    <property type="evidence" value="ECO:0007669"/>
    <property type="project" value="UniProtKB-UniRule"/>
</dbReference>
<evidence type="ECO:0000256" key="1">
    <source>
        <dbReference type="ARBA" id="ARBA00003134"/>
    </source>
</evidence>
<dbReference type="GO" id="GO:0070181">
    <property type="term" value="F:small ribosomal subunit rRNA binding"/>
    <property type="evidence" value="ECO:0007669"/>
    <property type="project" value="TreeGrafter"/>
</dbReference>
<feature type="region of interest" description="Disordered" evidence="9">
    <location>
        <begin position="1"/>
        <end position="31"/>
    </location>
</feature>
<protein>
    <recommendedName>
        <fullName evidence="7 8">Small ribosomal subunit protein bS20</fullName>
    </recommendedName>
</protein>
<comment type="function">
    <text evidence="1 8">Binds directly to 16S ribosomal RNA.</text>
</comment>
<dbReference type="SUPFAM" id="SSF46992">
    <property type="entry name" value="Ribosomal protein S20"/>
    <property type="match status" value="1"/>
</dbReference>
<dbReference type="InterPro" id="IPR002583">
    <property type="entry name" value="Ribosomal_bS20"/>
</dbReference>
<dbReference type="Proteomes" id="UP000317593">
    <property type="component" value="Unassembled WGS sequence"/>
</dbReference>
<sequence length="83" mass="9657">MPQHKSAIKRVRQSEKRRQHNQPQRSKMKTLVKKALETTDKERAEEAVREATAYLDKLAAKGLIHENFAARRKSKLAKHLNNL</sequence>
<dbReference type="PANTHER" id="PTHR33398:SF1">
    <property type="entry name" value="SMALL RIBOSOMAL SUBUNIT PROTEIN BS20C"/>
    <property type="match status" value="1"/>
</dbReference>
<evidence type="ECO:0000256" key="6">
    <source>
        <dbReference type="ARBA" id="ARBA00023274"/>
    </source>
</evidence>
<dbReference type="GO" id="GO:0015935">
    <property type="term" value="C:small ribosomal subunit"/>
    <property type="evidence" value="ECO:0007669"/>
    <property type="project" value="TreeGrafter"/>
</dbReference>
<dbReference type="RefSeq" id="WP_142713207.1">
    <property type="nucleotide sequence ID" value="NZ_FXTH01000002.1"/>
</dbReference>
<dbReference type="Gene3D" id="1.20.58.110">
    <property type="entry name" value="Ribosomal protein S20"/>
    <property type="match status" value="1"/>
</dbReference>
<evidence type="ECO:0000256" key="4">
    <source>
        <dbReference type="ARBA" id="ARBA00022884"/>
    </source>
</evidence>
<dbReference type="OrthoDB" id="9808392at2"/>
<dbReference type="GO" id="GO:0003735">
    <property type="term" value="F:structural constituent of ribosome"/>
    <property type="evidence" value="ECO:0007669"/>
    <property type="project" value="InterPro"/>
</dbReference>
<gene>
    <name evidence="8" type="primary">rpsT</name>
    <name evidence="10" type="ORF">SAMN06265218_102337</name>
</gene>
<dbReference type="EMBL" id="FXTH01000002">
    <property type="protein sequence ID" value="SMO43919.1"/>
    <property type="molecule type" value="Genomic_DNA"/>
</dbReference>
<evidence type="ECO:0000313" key="11">
    <source>
        <dbReference type="Proteomes" id="UP000317593"/>
    </source>
</evidence>
<dbReference type="Pfam" id="PF01649">
    <property type="entry name" value="Ribosomal_S20p"/>
    <property type="match status" value="1"/>
</dbReference>
<dbReference type="GO" id="GO:0005829">
    <property type="term" value="C:cytosol"/>
    <property type="evidence" value="ECO:0007669"/>
    <property type="project" value="TreeGrafter"/>
</dbReference>
<keyword evidence="4 8" id="KW-0694">RNA-binding</keyword>
<organism evidence="10 11">
    <name type="scientific">Fodinibius sediminis</name>
    <dbReference type="NCBI Taxonomy" id="1214077"/>
    <lineage>
        <taxon>Bacteria</taxon>
        <taxon>Pseudomonadati</taxon>
        <taxon>Balneolota</taxon>
        <taxon>Balneolia</taxon>
        <taxon>Balneolales</taxon>
        <taxon>Balneolaceae</taxon>
        <taxon>Fodinibius</taxon>
    </lineage>
</organism>
<accession>A0A521B9Z9</accession>
<dbReference type="InterPro" id="IPR036510">
    <property type="entry name" value="Ribosomal_bS20_sf"/>
</dbReference>
<evidence type="ECO:0000256" key="9">
    <source>
        <dbReference type="SAM" id="MobiDB-lite"/>
    </source>
</evidence>
<keyword evidence="5 8" id="KW-0689">Ribosomal protein</keyword>
<evidence type="ECO:0000256" key="2">
    <source>
        <dbReference type="ARBA" id="ARBA00007634"/>
    </source>
</evidence>
<dbReference type="AlphaFoldDB" id="A0A521B9Z9"/>
<reference evidence="10 11" key="1">
    <citation type="submission" date="2017-05" db="EMBL/GenBank/DDBJ databases">
        <authorList>
            <person name="Varghese N."/>
            <person name="Submissions S."/>
        </authorList>
    </citation>
    <scope>NUCLEOTIDE SEQUENCE [LARGE SCALE GENOMIC DNA]</scope>
    <source>
        <strain evidence="10 11">DSM 21194</strain>
    </source>
</reference>
<evidence type="ECO:0000256" key="7">
    <source>
        <dbReference type="ARBA" id="ARBA00035136"/>
    </source>
</evidence>
<proteinExistence type="inferred from homology"/>
<dbReference type="NCBIfam" id="TIGR00029">
    <property type="entry name" value="S20"/>
    <property type="match status" value="1"/>
</dbReference>
<name>A0A521B9Z9_9BACT</name>
<keyword evidence="6 8" id="KW-0687">Ribonucleoprotein</keyword>